<proteinExistence type="predicted"/>
<dbReference type="AlphaFoldDB" id="A0AAD7WV33"/>
<comment type="caution">
    <text evidence="1">The sequence shown here is derived from an EMBL/GenBank/DDBJ whole genome shotgun (WGS) entry which is preliminary data.</text>
</comment>
<keyword evidence="2" id="KW-1185">Reference proteome</keyword>
<name>A0AAD7WV33_9TELE</name>
<evidence type="ECO:0000313" key="1">
    <source>
        <dbReference type="EMBL" id="KAJ8410128.1"/>
    </source>
</evidence>
<organism evidence="1 2">
    <name type="scientific">Aldrovandia affinis</name>
    <dbReference type="NCBI Taxonomy" id="143900"/>
    <lineage>
        <taxon>Eukaryota</taxon>
        <taxon>Metazoa</taxon>
        <taxon>Chordata</taxon>
        <taxon>Craniata</taxon>
        <taxon>Vertebrata</taxon>
        <taxon>Euteleostomi</taxon>
        <taxon>Actinopterygii</taxon>
        <taxon>Neopterygii</taxon>
        <taxon>Teleostei</taxon>
        <taxon>Notacanthiformes</taxon>
        <taxon>Halosauridae</taxon>
        <taxon>Aldrovandia</taxon>
    </lineage>
</organism>
<gene>
    <name evidence="1" type="ORF">AAFF_G00211690</name>
</gene>
<dbReference type="EMBL" id="JAINUG010000028">
    <property type="protein sequence ID" value="KAJ8410128.1"/>
    <property type="molecule type" value="Genomic_DNA"/>
</dbReference>
<evidence type="ECO:0000313" key="2">
    <source>
        <dbReference type="Proteomes" id="UP001221898"/>
    </source>
</evidence>
<accession>A0AAD7WV33</accession>
<sequence length="72" mass="8006">MGVGKWQFLRAWAYAAHAPQCPRCDRRGKSKVCLERPPVEMGLICSLLASGAKEVSPSKEKSLREDAEESQM</sequence>
<protein>
    <submittedName>
        <fullName evidence="1">Uncharacterized protein</fullName>
    </submittedName>
</protein>
<reference evidence="1" key="1">
    <citation type="journal article" date="2023" name="Science">
        <title>Genome structures resolve the early diversification of teleost fishes.</title>
        <authorList>
            <person name="Parey E."/>
            <person name="Louis A."/>
            <person name="Montfort J."/>
            <person name="Bouchez O."/>
            <person name="Roques C."/>
            <person name="Iampietro C."/>
            <person name="Lluch J."/>
            <person name="Castinel A."/>
            <person name="Donnadieu C."/>
            <person name="Desvignes T."/>
            <person name="Floi Bucao C."/>
            <person name="Jouanno E."/>
            <person name="Wen M."/>
            <person name="Mejri S."/>
            <person name="Dirks R."/>
            <person name="Jansen H."/>
            <person name="Henkel C."/>
            <person name="Chen W.J."/>
            <person name="Zahm M."/>
            <person name="Cabau C."/>
            <person name="Klopp C."/>
            <person name="Thompson A.W."/>
            <person name="Robinson-Rechavi M."/>
            <person name="Braasch I."/>
            <person name="Lecointre G."/>
            <person name="Bobe J."/>
            <person name="Postlethwait J.H."/>
            <person name="Berthelot C."/>
            <person name="Roest Crollius H."/>
            <person name="Guiguen Y."/>
        </authorList>
    </citation>
    <scope>NUCLEOTIDE SEQUENCE</scope>
    <source>
        <strain evidence="1">NC1722</strain>
    </source>
</reference>
<dbReference type="Proteomes" id="UP001221898">
    <property type="component" value="Unassembled WGS sequence"/>
</dbReference>